<dbReference type="EMBL" id="RQYN01000003">
    <property type="protein sequence ID" value="RRD79208.1"/>
    <property type="molecule type" value="Genomic_DNA"/>
</dbReference>
<comment type="caution">
    <text evidence="2">The sequence shown here is derived from an EMBL/GenBank/DDBJ whole genome shotgun (WGS) entry which is preliminary data.</text>
</comment>
<evidence type="ECO:0000259" key="1">
    <source>
        <dbReference type="SMART" id="SM00901"/>
    </source>
</evidence>
<accession>A0A3P1Z8Q1</accession>
<dbReference type="AlphaFoldDB" id="A0A3P1Z8Q1"/>
<dbReference type="Pfam" id="PF08867">
    <property type="entry name" value="FRG"/>
    <property type="match status" value="1"/>
</dbReference>
<sequence length="287" mass="33192">MGTEKIDSVQKLLDIVGRLDVEEDEVLLYRGNNGMKKNKEILPSIYYRGENGKSSIEKEDKLYWEILRLLPAEFGDSKSTFDNLVKMRHYTLPTRLLDITYNPLVSLYFSCGRNNEGNNGELIVFKIKKNDIKNYDSDTVSILSNLCKRPFDFTLPEISSFSDANDRKKQFNEDHSIELLLHDIRSEKPHFKALIEPEDLARVVCVNPKLTNERLIRQSGAFLLFGIDKKKEEPAKIDNSLVAARIEVEKCKKEEILKQLSQVNITEATLFPELENVTQYLLKEFLR</sequence>
<dbReference type="Proteomes" id="UP000279860">
    <property type="component" value="Unassembled WGS sequence"/>
</dbReference>
<organism evidence="2 3">
    <name type="scientific">Tannerella forsythia</name>
    <name type="common">Bacteroides forsythus</name>
    <dbReference type="NCBI Taxonomy" id="28112"/>
    <lineage>
        <taxon>Bacteria</taxon>
        <taxon>Pseudomonadati</taxon>
        <taxon>Bacteroidota</taxon>
        <taxon>Bacteroidia</taxon>
        <taxon>Bacteroidales</taxon>
        <taxon>Tannerellaceae</taxon>
        <taxon>Tannerella</taxon>
    </lineage>
</organism>
<protein>
    <submittedName>
        <fullName evidence="2">FRG domain-containing protein</fullName>
    </submittedName>
</protein>
<dbReference type="InterPro" id="IPR014966">
    <property type="entry name" value="FRG-dom"/>
</dbReference>
<gene>
    <name evidence="2" type="ORF">EII41_01470</name>
</gene>
<reference evidence="2 3" key="1">
    <citation type="submission" date="2018-11" db="EMBL/GenBank/DDBJ databases">
        <title>Genomes From Bacteria Associated with the Canine Oral Cavity: a Test Case for Automated Genome-Based Taxonomic Assignment.</title>
        <authorList>
            <person name="Coil D.A."/>
            <person name="Jospin G."/>
            <person name="Darling A.E."/>
            <person name="Wallis C."/>
            <person name="Davis I.J."/>
            <person name="Harris S."/>
            <person name="Eisen J.A."/>
            <person name="Holcombe L.J."/>
            <person name="O'Flynn C."/>
        </authorList>
    </citation>
    <scope>NUCLEOTIDE SEQUENCE [LARGE SCALE GENOMIC DNA]</scope>
    <source>
        <strain evidence="2 3">OH1426_COT-023</strain>
    </source>
</reference>
<evidence type="ECO:0000313" key="3">
    <source>
        <dbReference type="Proteomes" id="UP000279860"/>
    </source>
</evidence>
<evidence type="ECO:0000313" key="2">
    <source>
        <dbReference type="EMBL" id="RRD79208.1"/>
    </source>
</evidence>
<dbReference type="SMART" id="SM00901">
    <property type="entry name" value="FRG"/>
    <property type="match status" value="1"/>
</dbReference>
<proteinExistence type="predicted"/>
<name>A0A3P1Z8Q1_TANFO</name>
<feature type="domain" description="FRG" evidence="1">
    <location>
        <begin position="23"/>
        <end position="123"/>
    </location>
</feature>
<dbReference type="RefSeq" id="WP_124789144.1">
    <property type="nucleotide sequence ID" value="NZ_RQYN01000003.1"/>
</dbReference>